<dbReference type="AlphaFoldDB" id="A0A914Q8G6"/>
<dbReference type="Proteomes" id="UP000887578">
    <property type="component" value="Unplaced"/>
</dbReference>
<evidence type="ECO:0000313" key="11">
    <source>
        <dbReference type="WBParaSite" id="PDA_v2.g23450.t1"/>
    </source>
</evidence>
<evidence type="ECO:0000256" key="5">
    <source>
        <dbReference type="ARBA" id="ARBA00022729"/>
    </source>
</evidence>
<comment type="subcellular location">
    <subcellularLocation>
        <location evidence="1">Cell membrane</location>
        <topology evidence="1">Single-pass type I membrane protein</topology>
    </subcellularLocation>
</comment>
<dbReference type="Pfam" id="PF25057">
    <property type="entry name" value="CUT_N"/>
    <property type="match status" value="1"/>
</dbReference>
<dbReference type="SMART" id="SM00241">
    <property type="entry name" value="ZP"/>
    <property type="match status" value="1"/>
</dbReference>
<name>A0A914Q8G6_9BILA</name>
<evidence type="ECO:0000256" key="2">
    <source>
        <dbReference type="ARBA" id="ARBA00022460"/>
    </source>
</evidence>
<dbReference type="GO" id="GO:0005886">
    <property type="term" value="C:plasma membrane"/>
    <property type="evidence" value="ECO:0007669"/>
    <property type="project" value="UniProtKB-SubCell"/>
</dbReference>
<dbReference type="PROSITE" id="PS51034">
    <property type="entry name" value="ZP_2"/>
    <property type="match status" value="1"/>
</dbReference>
<keyword evidence="6 8" id="KW-1133">Transmembrane helix</keyword>
<sequence length="414" mass="46882">MKIAAGFQWKDLVDPLFFSSGVEPSKMFKSILLPLLLLSLIPFSYSTHVENGIIGTPIIECTSTALRFRLKTEKIFEGRLFVKGFAKTDGCFINGFGKFTETGIEVPFDSPCRVDRERSANPRGIFVTSTIVVSFHPLFITSIDRAYRIKCLYFAGEQKVKMNLGVNALPPNLQRIERMPMPICRYELLDGGPYGPPIAYATVGQKVYHKWTCEPVTTDSTFCMIVHSCVVDSGLREFIDILDRRGCALDSLLLPDLEYSTDLIAGQQTQVYKYADRDTLFFQCQISISAKKHNSICPRPDCISSPIASSSEEESKRQPPIIVKEELNVRIPRKIDYNFEVLEIVDVSSRLQAIENFGNETINLPKPQKQIKDPEICFPFAATFLFFGWLFIIAVSGFLIIYLRIKRSRAYIVN</sequence>
<reference evidence="11" key="1">
    <citation type="submission" date="2022-11" db="UniProtKB">
        <authorList>
            <consortium name="WormBaseParasite"/>
        </authorList>
    </citation>
    <scope>IDENTIFICATION</scope>
</reference>
<dbReference type="WBParaSite" id="PDA_v2.g23450.t1">
    <property type="protein sequence ID" value="PDA_v2.g23450.t1"/>
    <property type="gene ID" value="PDA_v2.g23450"/>
</dbReference>
<evidence type="ECO:0000256" key="1">
    <source>
        <dbReference type="ARBA" id="ARBA00004251"/>
    </source>
</evidence>
<dbReference type="InterPro" id="IPR056953">
    <property type="entry name" value="CUT_N"/>
</dbReference>
<dbReference type="InterPro" id="IPR057475">
    <property type="entry name" value="CUT_C"/>
</dbReference>
<organism evidence="10 11">
    <name type="scientific">Panagrolaimus davidi</name>
    <dbReference type="NCBI Taxonomy" id="227884"/>
    <lineage>
        <taxon>Eukaryota</taxon>
        <taxon>Metazoa</taxon>
        <taxon>Ecdysozoa</taxon>
        <taxon>Nematoda</taxon>
        <taxon>Chromadorea</taxon>
        <taxon>Rhabditida</taxon>
        <taxon>Tylenchina</taxon>
        <taxon>Panagrolaimomorpha</taxon>
        <taxon>Panagrolaimoidea</taxon>
        <taxon>Panagrolaimidae</taxon>
        <taxon>Panagrolaimus</taxon>
    </lineage>
</organism>
<keyword evidence="7 8" id="KW-0472">Membrane</keyword>
<protein>
    <submittedName>
        <fullName evidence="11">ZP domain-containing protein</fullName>
    </submittedName>
</protein>
<evidence type="ECO:0000256" key="7">
    <source>
        <dbReference type="ARBA" id="ARBA00023136"/>
    </source>
</evidence>
<dbReference type="Pfam" id="PF25301">
    <property type="entry name" value="CUT_C"/>
    <property type="match status" value="1"/>
</dbReference>
<dbReference type="InterPro" id="IPR001507">
    <property type="entry name" value="ZP_dom"/>
</dbReference>
<evidence type="ECO:0000256" key="4">
    <source>
        <dbReference type="ARBA" id="ARBA00022692"/>
    </source>
</evidence>
<keyword evidence="2" id="KW-0193">Cuticle</keyword>
<keyword evidence="5" id="KW-0732">Signal</keyword>
<keyword evidence="10" id="KW-1185">Reference proteome</keyword>
<dbReference type="PANTHER" id="PTHR22907">
    <property type="entry name" value="GH04558P"/>
    <property type="match status" value="1"/>
</dbReference>
<dbReference type="GO" id="GO:0042302">
    <property type="term" value="F:structural constituent of cuticle"/>
    <property type="evidence" value="ECO:0007669"/>
    <property type="project" value="UniProtKB-KW"/>
</dbReference>
<evidence type="ECO:0000313" key="10">
    <source>
        <dbReference type="Proteomes" id="UP000887578"/>
    </source>
</evidence>
<evidence type="ECO:0000256" key="3">
    <source>
        <dbReference type="ARBA" id="ARBA00022475"/>
    </source>
</evidence>
<dbReference type="PANTHER" id="PTHR22907:SF51">
    <property type="entry name" value="CUTICLIN-1"/>
    <property type="match status" value="1"/>
</dbReference>
<dbReference type="InterPro" id="IPR051962">
    <property type="entry name" value="Cuticlin"/>
</dbReference>
<accession>A0A914Q8G6</accession>
<keyword evidence="3" id="KW-1003">Cell membrane</keyword>
<evidence type="ECO:0000256" key="8">
    <source>
        <dbReference type="SAM" id="Phobius"/>
    </source>
</evidence>
<feature type="domain" description="ZP" evidence="9">
    <location>
        <begin position="60"/>
        <end position="309"/>
    </location>
</feature>
<keyword evidence="4 8" id="KW-0812">Transmembrane</keyword>
<evidence type="ECO:0000256" key="6">
    <source>
        <dbReference type="ARBA" id="ARBA00022989"/>
    </source>
</evidence>
<proteinExistence type="predicted"/>
<feature type="transmembrane region" description="Helical" evidence="8">
    <location>
        <begin position="378"/>
        <end position="403"/>
    </location>
</feature>
<evidence type="ECO:0000259" key="9">
    <source>
        <dbReference type="PROSITE" id="PS51034"/>
    </source>
</evidence>